<sequence>MNTHELQSRRRLLKTSAIGFGHLALSSLLHEQAQAEAPVESPLAAKIPHIAARAKRIVFLFMKGGPSHVDTFDPKPLLTRDDGKPLPFDLPRVTFAKQSNLLKSPWKFKQFGQSGLPVSELFPHVAKHVDDLCVLRSLHGTNPAHGGALLKMHTGSDQFVRPSLGSWVTYGLGTENQNLPAFVTICPTLAHGGVNNWGSAFLPAYCQGTPIGNASLSASKAKVKHIRNERIDPQMQRRQLDLIAAMNRDHLSVAGRNAALEGRLNAFELAFRMQSTMPEVQDLESETELTQRMYGIDDPITEDFGRQCLLARRFLERGVRFVQVTHSDSEVQWDQHSNLYKGHTKNAVEVDKPIAGFLADLKARGLLKDTLVLWGGEFGRTPTAQGNNGRDHNPHGFTMWMAGGGVKGGYAYGATDEYGYYAVENKMHVHDLHATILHLLGMDHERLTYRYAGRDFRLTDVAGVVADDIFA</sequence>
<dbReference type="PANTHER" id="PTHR43737">
    <property type="entry name" value="BLL7424 PROTEIN"/>
    <property type="match status" value="1"/>
</dbReference>
<protein>
    <recommendedName>
        <fullName evidence="3">Sulfatase</fullName>
    </recommendedName>
</protein>
<name>A0A517P3A2_9BACT</name>
<dbReference type="AlphaFoldDB" id="A0A517P3A2"/>
<evidence type="ECO:0000313" key="1">
    <source>
        <dbReference type="EMBL" id="QDT13851.1"/>
    </source>
</evidence>
<dbReference type="RefSeq" id="WP_145421740.1">
    <property type="nucleotide sequence ID" value="NZ_CP036526.1"/>
</dbReference>
<dbReference type="OrthoDB" id="127333at2"/>
<organism evidence="1 2">
    <name type="scientific">Stieleria marina</name>
    <dbReference type="NCBI Taxonomy" id="1930275"/>
    <lineage>
        <taxon>Bacteria</taxon>
        <taxon>Pseudomonadati</taxon>
        <taxon>Planctomycetota</taxon>
        <taxon>Planctomycetia</taxon>
        <taxon>Pirellulales</taxon>
        <taxon>Pirellulaceae</taxon>
        <taxon>Stieleria</taxon>
    </lineage>
</organism>
<dbReference type="InterPro" id="IPR017850">
    <property type="entry name" value="Alkaline_phosphatase_core_sf"/>
</dbReference>
<accession>A0A517P3A2</accession>
<reference evidence="1 2" key="1">
    <citation type="submission" date="2019-02" db="EMBL/GenBank/DDBJ databases">
        <title>Deep-cultivation of Planctomycetes and their phenomic and genomic characterization uncovers novel biology.</title>
        <authorList>
            <person name="Wiegand S."/>
            <person name="Jogler M."/>
            <person name="Boedeker C."/>
            <person name="Pinto D."/>
            <person name="Vollmers J."/>
            <person name="Rivas-Marin E."/>
            <person name="Kohn T."/>
            <person name="Peeters S.H."/>
            <person name="Heuer A."/>
            <person name="Rast P."/>
            <person name="Oberbeckmann S."/>
            <person name="Bunk B."/>
            <person name="Jeske O."/>
            <person name="Meyerdierks A."/>
            <person name="Storesund J.E."/>
            <person name="Kallscheuer N."/>
            <person name="Luecker S."/>
            <person name="Lage O.M."/>
            <person name="Pohl T."/>
            <person name="Merkel B.J."/>
            <person name="Hornburger P."/>
            <person name="Mueller R.-W."/>
            <person name="Bruemmer F."/>
            <person name="Labrenz M."/>
            <person name="Spormann A.M."/>
            <person name="Op den Camp H."/>
            <person name="Overmann J."/>
            <person name="Amann R."/>
            <person name="Jetten M.S.M."/>
            <person name="Mascher T."/>
            <person name="Medema M.H."/>
            <person name="Devos D.P."/>
            <person name="Kaster A.-K."/>
            <person name="Ovreas L."/>
            <person name="Rohde M."/>
            <person name="Galperin M.Y."/>
            <person name="Jogler C."/>
        </authorList>
    </citation>
    <scope>NUCLEOTIDE SEQUENCE [LARGE SCALE GENOMIC DNA]</scope>
    <source>
        <strain evidence="1 2">K23_9</strain>
    </source>
</reference>
<dbReference type="Proteomes" id="UP000319817">
    <property type="component" value="Chromosome"/>
</dbReference>
<evidence type="ECO:0008006" key="3">
    <source>
        <dbReference type="Google" id="ProtNLM"/>
    </source>
</evidence>
<dbReference type="InterPro" id="IPR006311">
    <property type="entry name" value="TAT_signal"/>
</dbReference>
<keyword evidence="2" id="KW-1185">Reference proteome</keyword>
<proteinExistence type="predicted"/>
<evidence type="ECO:0000313" key="2">
    <source>
        <dbReference type="Proteomes" id="UP000319817"/>
    </source>
</evidence>
<dbReference type="InterPro" id="IPR010869">
    <property type="entry name" value="DUF1501"/>
</dbReference>
<dbReference type="EMBL" id="CP036526">
    <property type="protein sequence ID" value="QDT13851.1"/>
    <property type="molecule type" value="Genomic_DNA"/>
</dbReference>
<dbReference type="PROSITE" id="PS51318">
    <property type="entry name" value="TAT"/>
    <property type="match status" value="1"/>
</dbReference>
<dbReference type="SUPFAM" id="SSF53649">
    <property type="entry name" value="Alkaline phosphatase-like"/>
    <property type="match status" value="1"/>
</dbReference>
<dbReference type="PANTHER" id="PTHR43737:SF1">
    <property type="entry name" value="DUF1501 DOMAIN-CONTAINING PROTEIN"/>
    <property type="match status" value="1"/>
</dbReference>
<gene>
    <name evidence="1" type="ORF">K239x_58710</name>
</gene>
<dbReference type="Pfam" id="PF07394">
    <property type="entry name" value="DUF1501"/>
    <property type="match status" value="1"/>
</dbReference>